<dbReference type="AlphaFoldDB" id="A0AAV0WRE5"/>
<sequence length="95" mass="10177">MAQKHMSTAKTDRILENSATDTSIAVMATNIARPISVLTIDGGGVLCCADLWSGQDENEKSKKIQLKTNAPGTSSAVCYAIILLSRVPIAINRMR</sequence>
<reference evidence="1 2" key="1">
    <citation type="submission" date="2023-01" db="EMBL/GenBank/DDBJ databases">
        <authorList>
            <person name="Whitehead M."/>
        </authorList>
    </citation>
    <scope>NUCLEOTIDE SEQUENCE [LARGE SCALE GENOMIC DNA]</scope>
</reference>
<dbReference type="EMBL" id="CARXXK010000002">
    <property type="protein sequence ID" value="CAI6358559.1"/>
    <property type="molecule type" value="Genomic_DNA"/>
</dbReference>
<accession>A0AAV0WRE5</accession>
<name>A0AAV0WRE5_9HEMI</name>
<comment type="caution">
    <text evidence="1">The sequence shown here is derived from an EMBL/GenBank/DDBJ whole genome shotgun (WGS) entry which is preliminary data.</text>
</comment>
<organism evidence="1 2">
    <name type="scientific">Macrosiphum euphorbiae</name>
    <name type="common">potato aphid</name>
    <dbReference type="NCBI Taxonomy" id="13131"/>
    <lineage>
        <taxon>Eukaryota</taxon>
        <taxon>Metazoa</taxon>
        <taxon>Ecdysozoa</taxon>
        <taxon>Arthropoda</taxon>
        <taxon>Hexapoda</taxon>
        <taxon>Insecta</taxon>
        <taxon>Pterygota</taxon>
        <taxon>Neoptera</taxon>
        <taxon>Paraneoptera</taxon>
        <taxon>Hemiptera</taxon>
        <taxon>Sternorrhyncha</taxon>
        <taxon>Aphidomorpha</taxon>
        <taxon>Aphidoidea</taxon>
        <taxon>Aphididae</taxon>
        <taxon>Macrosiphini</taxon>
        <taxon>Macrosiphum</taxon>
    </lineage>
</organism>
<protein>
    <submittedName>
        <fullName evidence="1">Uncharacterized protein</fullName>
    </submittedName>
</protein>
<keyword evidence="2" id="KW-1185">Reference proteome</keyword>
<gene>
    <name evidence="1" type="ORF">MEUPH1_LOCUS14064</name>
</gene>
<proteinExistence type="predicted"/>
<evidence type="ECO:0000313" key="2">
    <source>
        <dbReference type="Proteomes" id="UP001160148"/>
    </source>
</evidence>
<evidence type="ECO:0000313" key="1">
    <source>
        <dbReference type="EMBL" id="CAI6358559.1"/>
    </source>
</evidence>
<dbReference type="Proteomes" id="UP001160148">
    <property type="component" value="Unassembled WGS sequence"/>
</dbReference>